<sequence length="176" mass="19746">MYKLLLLITYLLLSLFLNIEIFNHTCTCKTLAISLLSVVSLFHIKFDHIISAESLVSPPFLRDNNHIILCSYHLENRWNESLDIFRKILKLGNVPASCGTAPAHQIESCSKSKGGGVHCLRNEGNPPEAYNLEQIVGAHHQVKQCSPRHLVLSIIFASHPGEEVMEVEVTTNPHQK</sequence>
<reference evidence="1" key="1">
    <citation type="submission" date="2018-02" db="EMBL/GenBank/DDBJ databases">
        <title>Rhizophora mucronata_Transcriptome.</title>
        <authorList>
            <person name="Meera S.P."/>
            <person name="Sreeshan A."/>
            <person name="Augustine A."/>
        </authorList>
    </citation>
    <scope>NUCLEOTIDE SEQUENCE</scope>
    <source>
        <tissue evidence="1">Leaf</tissue>
    </source>
</reference>
<accession>A0A2P2N005</accession>
<proteinExistence type="predicted"/>
<evidence type="ECO:0000313" key="1">
    <source>
        <dbReference type="EMBL" id="MBX35799.1"/>
    </source>
</evidence>
<name>A0A2P2N005_RHIMU</name>
<dbReference type="AlphaFoldDB" id="A0A2P2N005"/>
<organism evidence="1">
    <name type="scientific">Rhizophora mucronata</name>
    <name type="common">Asiatic mangrove</name>
    <dbReference type="NCBI Taxonomy" id="61149"/>
    <lineage>
        <taxon>Eukaryota</taxon>
        <taxon>Viridiplantae</taxon>
        <taxon>Streptophyta</taxon>
        <taxon>Embryophyta</taxon>
        <taxon>Tracheophyta</taxon>
        <taxon>Spermatophyta</taxon>
        <taxon>Magnoliopsida</taxon>
        <taxon>eudicotyledons</taxon>
        <taxon>Gunneridae</taxon>
        <taxon>Pentapetalae</taxon>
        <taxon>rosids</taxon>
        <taxon>fabids</taxon>
        <taxon>Malpighiales</taxon>
        <taxon>Rhizophoraceae</taxon>
        <taxon>Rhizophora</taxon>
    </lineage>
</organism>
<dbReference type="EMBL" id="GGEC01055315">
    <property type="protein sequence ID" value="MBX35799.1"/>
    <property type="molecule type" value="Transcribed_RNA"/>
</dbReference>
<protein>
    <submittedName>
        <fullName evidence="1">Very-long-chain enoyl-CoA reductase-like</fullName>
    </submittedName>
</protein>